<comment type="cofactor">
    <cofactor evidence="9">
        <name>Mg(2+)</name>
        <dbReference type="ChEBI" id="CHEBI:18420"/>
    </cofactor>
    <text evidence="9">Requires a divalent cation, most likely magnesium in vivo, as an electrophilic catalyst to aid phosphoryl group transfer. It is the chelate of the metal and the nucleotide that is the actual substrate.</text>
</comment>
<protein>
    <recommendedName>
        <fullName evidence="9">Ribokinase</fullName>
        <shortName evidence="9">RK</shortName>
        <ecNumber evidence="9">2.7.1.15</ecNumber>
    </recommendedName>
</protein>
<accession>A0A2R8ASN0</accession>
<dbReference type="Pfam" id="PF00294">
    <property type="entry name" value="PfkB"/>
    <property type="match status" value="1"/>
</dbReference>
<keyword evidence="4 9" id="KW-0418">Kinase</keyword>
<dbReference type="AlphaFoldDB" id="A0A2R8ASN0"/>
<evidence type="ECO:0000256" key="9">
    <source>
        <dbReference type="HAMAP-Rule" id="MF_01987"/>
    </source>
</evidence>
<feature type="binding site" evidence="9">
    <location>
        <begin position="237"/>
        <end position="238"/>
    </location>
    <ligand>
        <name>ATP</name>
        <dbReference type="ChEBI" id="CHEBI:30616"/>
    </ligand>
</feature>
<reference evidence="11 12" key="1">
    <citation type="submission" date="2018-03" db="EMBL/GenBank/DDBJ databases">
        <authorList>
            <person name="Keele B.F."/>
        </authorList>
    </citation>
    <scope>NUCLEOTIDE SEQUENCE [LARGE SCALE GENOMIC DNA]</scope>
    <source>
        <strain evidence="11 12">CECT 8811</strain>
    </source>
</reference>
<feature type="binding site" evidence="9">
    <location>
        <position position="232"/>
    </location>
    <ligand>
        <name>K(+)</name>
        <dbReference type="ChEBI" id="CHEBI:29103"/>
    </ligand>
</feature>
<evidence type="ECO:0000256" key="6">
    <source>
        <dbReference type="ARBA" id="ARBA00022842"/>
    </source>
</evidence>
<evidence type="ECO:0000256" key="5">
    <source>
        <dbReference type="ARBA" id="ARBA00022840"/>
    </source>
</evidence>
<evidence type="ECO:0000313" key="12">
    <source>
        <dbReference type="Proteomes" id="UP000244911"/>
    </source>
</evidence>
<dbReference type="EC" id="2.7.1.15" evidence="9"/>
<dbReference type="Gene3D" id="3.40.1190.20">
    <property type="match status" value="1"/>
</dbReference>
<comment type="activity regulation">
    <text evidence="9">Activated by a monovalent cation that binds near, but not in, the active site. The most likely occupant of the site in vivo is potassium. Ion binding induces a conformational change that may alter substrate affinity.</text>
</comment>
<dbReference type="GO" id="GO:0004747">
    <property type="term" value="F:ribokinase activity"/>
    <property type="evidence" value="ECO:0007669"/>
    <property type="project" value="UniProtKB-UniRule"/>
</dbReference>
<gene>
    <name evidence="9 11" type="primary">rbsK</name>
    <name evidence="11" type="ORF">ALP8811_02997</name>
</gene>
<dbReference type="GO" id="GO:0005524">
    <property type="term" value="F:ATP binding"/>
    <property type="evidence" value="ECO:0007669"/>
    <property type="project" value="UniProtKB-UniRule"/>
</dbReference>
<feature type="binding site" evidence="9">
    <location>
        <begin position="205"/>
        <end position="210"/>
    </location>
    <ligand>
        <name>ATP</name>
        <dbReference type="ChEBI" id="CHEBI:30616"/>
    </ligand>
</feature>
<dbReference type="GO" id="GO:0046872">
    <property type="term" value="F:metal ion binding"/>
    <property type="evidence" value="ECO:0007669"/>
    <property type="project" value="UniProtKB-KW"/>
</dbReference>
<feature type="active site" description="Proton acceptor" evidence="9">
    <location>
        <position position="238"/>
    </location>
</feature>
<dbReference type="PANTHER" id="PTHR10584:SF166">
    <property type="entry name" value="RIBOKINASE"/>
    <property type="match status" value="1"/>
</dbReference>
<proteinExistence type="inferred from homology"/>
<dbReference type="PANTHER" id="PTHR10584">
    <property type="entry name" value="SUGAR KINASE"/>
    <property type="match status" value="1"/>
</dbReference>
<evidence type="ECO:0000256" key="2">
    <source>
        <dbReference type="ARBA" id="ARBA00022723"/>
    </source>
</evidence>
<feature type="binding site" evidence="9">
    <location>
        <position position="271"/>
    </location>
    <ligand>
        <name>K(+)</name>
        <dbReference type="ChEBI" id="CHEBI:29103"/>
    </ligand>
</feature>
<dbReference type="SUPFAM" id="SSF53613">
    <property type="entry name" value="Ribokinase-like"/>
    <property type="match status" value="1"/>
</dbReference>
<comment type="similarity">
    <text evidence="9">Belongs to the carbohydrate kinase PfkB family. Ribokinase subfamily.</text>
</comment>
<feature type="domain" description="Carbohydrate kinase PfkB" evidence="10">
    <location>
        <begin position="6"/>
        <end position="280"/>
    </location>
</feature>
<sequence>MTIYNLGSINIDNFYRVPHMPAPGETLAANEHSVGLGGKGANQSVASARAGAQVSHIGAVGPEGDWCVEVLTHAGVDTRHIARAEVATGHANILVDPEGENQIVLFPGANRAFASGHVAGALSTAGPGDTLILQNETEMTVEAATLAKAKGLRVIYSAAPFVAADAKAMLPVIDMLVLNEVEAQQLTDALGVGLADLEVPVVLITKGADGAVWIENGVETAQVPAFPVTPVDTTGAGDCFIGYVAAGLDQGMSPEEAMRLGAAASAIKVTRFGTADAIPSRDEVDHFLQG</sequence>
<dbReference type="UniPathway" id="UPA00916">
    <property type="reaction ID" value="UER00889"/>
</dbReference>
<keyword evidence="3 9" id="KW-0547">Nucleotide-binding</keyword>
<dbReference type="OrthoDB" id="9775849at2"/>
<feature type="binding site" evidence="9">
    <location>
        <position position="238"/>
    </location>
    <ligand>
        <name>substrate</name>
    </ligand>
</feature>
<dbReference type="InterPro" id="IPR011877">
    <property type="entry name" value="Ribokinase"/>
</dbReference>
<dbReference type="InterPro" id="IPR002139">
    <property type="entry name" value="Ribo/fructo_kinase"/>
</dbReference>
<evidence type="ECO:0000256" key="7">
    <source>
        <dbReference type="ARBA" id="ARBA00022958"/>
    </source>
</evidence>
<dbReference type="GO" id="GO:0019303">
    <property type="term" value="P:D-ribose catabolic process"/>
    <property type="evidence" value="ECO:0007669"/>
    <property type="project" value="UniProtKB-UniRule"/>
</dbReference>
<comment type="pathway">
    <text evidence="9">Carbohydrate metabolism; D-ribose degradation; D-ribose 5-phosphate from beta-D-ribopyranose: step 2/2.</text>
</comment>
<feature type="binding site" evidence="9">
    <location>
        <position position="234"/>
    </location>
    <ligand>
        <name>K(+)</name>
        <dbReference type="ChEBI" id="CHEBI:29103"/>
    </ligand>
</feature>
<comment type="subcellular location">
    <subcellularLocation>
        <location evidence="9">Cytoplasm</location>
    </subcellularLocation>
</comment>
<name>A0A2R8ASN0_9RHOB</name>
<evidence type="ECO:0000256" key="8">
    <source>
        <dbReference type="ARBA" id="ARBA00023277"/>
    </source>
</evidence>
<evidence type="ECO:0000256" key="1">
    <source>
        <dbReference type="ARBA" id="ARBA00022679"/>
    </source>
</evidence>
<evidence type="ECO:0000256" key="3">
    <source>
        <dbReference type="ARBA" id="ARBA00022741"/>
    </source>
</evidence>
<keyword evidence="6 9" id="KW-0460">Magnesium</keyword>
<feature type="binding site" evidence="9">
    <location>
        <position position="136"/>
    </location>
    <ligand>
        <name>substrate</name>
    </ligand>
</feature>
<dbReference type="RefSeq" id="WP_108858032.1">
    <property type="nucleotide sequence ID" value="NZ_OMOI01000002.1"/>
</dbReference>
<keyword evidence="1 9" id="KW-0808">Transferase</keyword>
<feature type="binding site" evidence="9">
    <location>
        <begin position="10"/>
        <end position="12"/>
    </location>
    <ligand>
        <name>substrate</name>
    </ligand>
</feature>
<keyword evidence="2 9" id="KW-0479">Metal-binding</keyword>
<keyword evidence="8 9" id="KW-0119">Carbohydrate metabolism</keyword>
<keyword evidence="9" id="KW-0963">Cytoplasm</keyword>
<evidence type="ECO:0000259" key="10">
    <source>
        <dbReference type="Pfam" id="PF00294"/>
    </source>
</evidence>
<dbReference type="Proteomes" id="UP000244911">
    <property type="component" value="Unassembled WGS sequence"/>
</dbReference>
<keyword evidence="12" id="KW-1185">Reference proteome</keyword>
<evidence type="ECO:0000256" key="4">
    <source>
        <dbReference type="ARBA" id="ARBA00022777"/>
    </source>
</evidence>
<feature type="binding site" evidence="9">
    <location>
        <begin position="38"/>
        <end position="42"/>
    </location>
    <ligand>
        <name>substrate</name>
    </ligand>
</feature>
<comment type="catalytic activity">
    <reaction evidence="9">
        <text>D-ribose + ATP = D-ribose 5-phosphate + ADP + H(+)</text>
        <dbReference type="Rhea" id="RHEA:13697"/>
        <dbReference type="ChEBI" id="CHEBI:15378"/>
        <dbReference type="ChEBI" id="CHEBI:30616"/>
        <dbReference type="ChEBI" id="CHEBI:47013"/>
        <dbReference type="ChEBI" id="CHEBI:78346"/>
        <dbReference type="ChEBI" id="CHEBI:456216"/>
        <dbReference type="EC" id="2.7.1.15"/>
    </reaction>
</comment>
<keyword evidence="7 9" id="KW-0630">Potassium</keyword>
<organism evidence="11 12">
    <name type="scientific">Aliiroseovarius pelagivivens</name>
    <dbReference type="NCBI Taxonomy" id="1639690"/>
    <lineage>
        <taxon>Bacteria</taxon>
        <taxon>Pseudomonadati</taxon>
        <taxon>Pseudomonadota</taxon>
        <taxon>Alphaproteobacteria</taxon>
        <taxon>Rhodobacterales</taxon>
        <taxon>Paracoccaceae</taxon>
        <taxon>Aliiroseovarius</taxon>
    </lineage>
</organism>
<feature type="binding site" evidence="9">
    <location>
        <position position="273"/>
    </location>
    <ligand>
        <name>K(+)</name>
        <dbReference type="ChEBI" id="CHEBI:29103"/>
    </ligand>
</feature>
<comment type="subunit">
    <text evidence="9">Homodimer.</text>
</comment>
<dbReference type="InterPro" id="IPR011611">
    <property type="entry name" value="PfkB_dom"/>
</dbReference>
<comment type="caution">
    <text evidence="9">Lacks conserved residue(s) required for the propagation of feature annotation.</text>
</comment>
<feature type="binding site" evidence="9">
    <location>
        <position position="179"/>
    </location>
    <ligand>
        <name>ATP</name>
        <dbReference type="ChEBI" id="CHEBI:30616"/>
    </ligand>
</feature>
<dbReference type="GO" id="GO:0005737">
    <property type="term" value="C:cytoplasm"/>
    <property type="evidence" value="ECO:0007669"/>
    <property type="project" value="UniProtKB-SubCell"/>
</dbReference>
<evidence type="ECO:0000313" key="11">
    <source>
        <dbReference type="EMBL" id="SPF79063.1"/>
    </source>
</evidence>
<dbReference type="CDD" id="cd01174">
    <property type="entry name" value="ribokinase"/>
    <property type="match status" value="1"/>
</dbReference>
<dbReference type="EMBL" id="OMOI01000002">
    <property type="protein sequence ID" value="SPF79063.1"/>
    <property type="molecule type" value="Genomic_DNA"/>
</dbReference>
<dbReference type="InterPro" id="IPR029056">
    <property type="entry name" value="Ribokinase-like"/>
</dbReference>
<comment type="function">
    <text evidence="9">Catalyzes the phosphorylation of ribose at O-5 in a reaction requiring ATP and magnesium. The resulting D-ribose-5-phosphate can then be used either for sythesis of nucleotides, histidine, and tryptophan, or as a component of the pentose phosphate pathway.</text>
</comment>
<dbReference type="HAMAP" id="MF_01987">
    <property type="entry name" value="Ribokinase"/>
    <property type="match status" value="1"/>
</dbReference>
<keyword evidence="5 9" id="KW-0067">ATP-binding</keyword>
<dbReference type="PRINTS" id="PR00990">
    <property type="entry name" value="RIBOKINASE"/>
</dbReference>
<feature type="binding site" evidence="9">
    <location>
        <position position="268"/>
    </location>
    <ligand>
        <name>K(+)</name>
        <dbReference type="ChEBI" id="CHEBI:29103"/>
    </ligand>
</feature>